<feature type="transmembrane region" description="Helical" evidence="10">
    <location>
        <begin position="128"/>
        <end position="149"/>
    </location>
</feature>
<feature type="transmembrane region" description="Helical" evidence="10">
    <location>
        <begin position="404"/>
        <end position="424"/>
    </location>
</feature>
<sequence length="487" mass="52939">MNFKEGKTEADESHVSMIPGAPEAQSSKTPQYLVAMAVSIIMVSAGTTIGWSSPALVEMRSPNATLPLTVEEGSWVSSLLAIGACIGSIPAGSMVEQIGRKWTIMSLSVPTTVSWILMHCATTVNMVYIARFIAGISLGAVCAACPVYLVEIAEDSIRGTLGSMFQLMLVTGVMYTYVIGAIFPYTELPLFCGVLNIIFVVLFFKAPESPIYLLQKGRKDEAEDALICLRGKQYNVHKELEAMEEEINSKKAEKVPFLKELSKRSSVLSLLVCLILMFFQQLSGINVVIFFMESIFHDAGSTLSPDISTIIAGVAQMLATLGSTVLIDYTGRRILLQISSTVMALCLAVLGYYFHEKTKGSDVTQFGSIPVIAVVVFIIMYGIGFGPIPWLMSGEILPPEVKGTGLGIASSFKWFLAFAVTKAFQPINDALGPATSYWIFALICITGFFFSTFVIIETKGKSLIEIQEEMFGKKGKKKKTKKSNGVV</sequence>
<evidence type="ECO:0000313" key="13">
    <source>
        <dbReference type="Proteomes" id="UP001152798"/>
    </source>
</evidence>
<keyword evidence="3 10" id="KW-0812">Transmembrane</keyword>
<dbReference type="PRINTS" id="PR00171">
    <property type="entry name" value="SUGRTRNSPORT"/>
</dbReference>
<dbReference type="PROSITE" id="PS50850">
    <property type="entry name" value="MFS"/>
    <property type="match status" value="1"/>
</dbReference>
<evidence type="ECO:0000256" key="9">
    <source>
        <dbReference type="SAM" id="MobiDB-lite"/>
    </source>
</evidence>
<feature type="transmembrane region" description="Helical" evidence="10">
    <location>
        <begin position="436"/>
        <end position="456"/>
    </location>
</feature>
<dbReference type="AlphaFoldDB" id="A0A9P0MV53"/>
<organism evidence="12 13">
    <name type="scientific">Nezara viridula</name>
    <name type="common">Southern green stink bug</name>
    <name type="synonym">Cimex viridulus</name>
    <dbReference type="NCBI Taxonomy" id="85310"/>
    <lineage>
        <taxon>Eukaryota</taxon>
        <taxon>Metazoa</taxon>
        <taxon>Ecdysozoa</taxon>
        <taxon>Arthropoda</taxon>
        <taxon>Hexapoda</taxon>
        <taxon>Insecta</taxon>
        <taxon>Pterygota</taxon>
        <taxon>Neoptera</taxon>
        <taxon>Paraneoptera</taxon>
        <taxon>Hemiptera</taxon>
        <taxon>Heteroptera</taxon>
        <taxon>Panheteroptera</taxon>
        <taxon>Pentatomomorpha</taxon>
        <taxon>Pentatomoidea</taxon>
        <taxon>Pentatomidae</taxon>
        <taxon>Pentatominae</taxon>
        <taxon>Nezara</taxon>
    </lineage>
</organism>
<feature type="transmembrane region" description="Helical" evidence="10">
    <location>
        <begin position="73"/>
        <end position="95"/>
    </location>
</feature>
<dbReference type="EMBL" id="OV725082">
    <property type="protein sequence ID" value="CAH1404636.1"/>
    <property type="molecule type" value="Genomic_DNA"/>
</dbReference>
<evidence type="ECO:0000256" key="5">
    <source>
        <dbReference type="ARBA" id="ARBA00023136"/>
    </source>
</evidence>
<evidence type="ECO:0000256" key="1">
    <source>
        <dbReference type="ARBA" id="ARBA00004651"/>
    </source>
</evidence>
<dbReference type="InterPro" id="IPR044775">
    <property type="entry name" value="MFS_ERD6/Tret1-like"/>
</dbReference>
<keyword evidence="4 10" id="KW-1133">Transmembrane helix</keyword>
<keyword evidence="6" id="KW-0325">Glycoprotein</keyword>
<evidence type="ECO:0000256" key="2">
    <source>
        <dbReference type="ARBA" id="ARBA00022475"/>
    </source>
</evidence>
<protein>
    <recommendedName>
        <fullName evidence="11">Major facilitator superfamily (MFS) profile domain-containing protein</fullName>
    </recommendedName>
</protein>
<dbReference type="SUPFAM" id="SSF103473">
    <property type="entry name" value="MFS general substrate transporter"/>
    <property type="match status" value="1"/>
</dbReference>
<dbReference type="InterPro" id="IPR050549">
    <property type="entry name" value="MFS_Trehalose_Transporter"/>
</dbReference>
<dbReference type="InterPro" id="IPR036259">
    <property type="entry name" value="MFS_trans_sf"/>
</dbReference>
<keyword evidence="13" id="KW-1185">Reference proteome</keyword>
<comment type="subcellular location">
    <subcellularLocation>
        <location evidence="1">Cell membrane</location>
        <topology evidence="1">Multi-pass membrane protein</topology>
    </subcellularLocation>
</comment>
<reference evidence="12" key="1">
    <citation type="submission" date="2022-01" db="EMBL/GenBank/DDBJ databases">
        <authorList>
            <person name="King R."/>
        </authorList>
    </citation>
    <scope>NUCLEOTIDE SEQUENCE</scope>
</reference>
<feature type="domain" description="Major facilitator superfamily (MFS) profile" evidence="11">
    <location>
        <begin position="32"/>
        <end position="459"/>
    </location>
</feature>
<evidence type="ECO:0000256" key="3">
    <source>
        <dbReference type="ARBA" id="ARBA00022692"/>
    </source>
</evidence>
<feature type="transmembrane region" description="Helical" evidence="10">
    <location>
        <begin position="366"/>
        <end position="392"/>
    </location>
</feature>
<evidence type="ECO:0000256" key="6">
    <source>
        <dbReference type="ARBA" id="ARBA00023180"/>
    </source>
</evidence>
<evidence type="ECO:0000256" key="8">
    <source>
        <dbReference type="RuleBase" id="RU003346"/>
    </source>
</evidence>
<feature type="transmembrane region" description="Helical" evidence="10">
    <location>
        <begin position="334"/>
        <end position="354"/>
    </location>
</feature>
<dbReference type="InterPro" id="IPR020846">
    <property type="entry name" value="MFS_dom"/>
</dbReference>
<feature type="transmembrane region" description="Helical" evidence="10">
    <location>
        <begin position="32"/>
        <end position="53"/>
    </location>
</feature>
<evidence type="ECO:0000256" key="7">
    <source>
        <dbReference type="ARBA" id="ARBA00024348"/>
    </source>
</evidence>
<comment type="similarity">
    <text evidence="7">Belongs to the major facilitator superfamily. Sugar transporter (TC 2.A.1.1) family. Trehalose transporter subfamily.</text>
</comment>
<feature type="compositionally biased region" description="Basic and acidic residues" evidence="9">
    <location>
        <begin position="1"/>
        <end position="14"/>
    </location>
</feature>
<dbReference type="GO" id="GO:0051119">
    <property type="term" value="F:sugar transmembrane transporter activity"/>
    <property type="evidence" value="ECO:0007669"/>
    <property type="project" value="InterPro"/>
</dbReference>
<dbReference type="InterPro" id="IPR005828">
    <property type="entry name" value="MFS_sugar_transport-like"/>
</dbReference>
<dbReference type="InterPro" id="IPR005829">
    <property type="entry name" value="Sugar_transporter_CS"/>
</dbReference>
<dbReference type="FunFam" id="1.20.1250.20:FF:000055">
    <property type="entry name" value="Facilitated trehalose transporter Tret1-2 homolog"/>
    <property type="match status" value="1"/>
</dbReference>
<dbReference type="Pfam" id="PF00083">
    <property type="entry name" value="Sugar_tr"/>
    <property type="match status" value="1"/>
</dbReference>
<dbReference type="CDD" id="cd17358">
    <property type="entry name" value="MFS_GLUT6_8_Class3_like"/>
    <property type="match status" value="1"/>
</dbReference>
<feature type="transmembrane region" description="Helical" evidence="10">
    <location>
        <begin position="161"/>
        <end position="182"/>
    </location>
</feature>
<feature type="transmembrane region" description="Helical" evidence="10">
    <location>
        <begin position="267"/>
        <end position="292"/>
    </location>
</feature>
<keyword evidence="5 10" id="KW-0472">Membrane</keyword>
<feature type="region of interest" description="Disordered" evidence="9">
    <location>
        <begin position="1"/>
        <end position="25"/>
    </location>
</feature>
<gene>
    <name evidence="12" type="ORF">NEZAVI_LOCUS13009</name>
</gene>
<dbReference type="PANTHER" id="PTHR48021">
    <property type="match status" value="1"/>
</dbReference>
<accession>A0A9P0MV53</accession>
<dbReference type="PANTHER" id="PTHR48021:SF1">
    <property type="entry name" value="GH07001P-RELATED"/>
    <property type="match status" value="1"/>
</dbReference>
<dbReference type="GO" id="GO:0005886">
    <property type="term" value="C:plasma membrane"/>
    <property type="evidence" value="ECO:0007669"/>
    <property type="project" value="UniProtKB-SubCell"/>
</dbReference>
<dbReference type="InterPro" id="IPR003663">
    <property type="entry name" value="Sugar/inositol_transpt"/>
</dbReference>
<evidence type="ECO:0000256" key="4">
    <source>
        <dbReference type="ARBA" id="ARBA00022989"/>
    </source>
</evidence>
<keyword evidence="8" id="KW-0813">Transport</keyword>
<feature type="transmembrane region" description="Helical" evidence="10">
    <location>
        <begin position="307"/>
        <end position="327"/>
    </location>
</feature>
<keyword evidence="2" id="KW-1003">Cell membrane</keyword>
<evidence type="ECO:0000313" key="12">
    <source>
        <dbReference type="EMBL" id="CAH1404636.1"/>
    </source>
</evidence>
<dbReference type="PROSITE" id="PS00217">
    <property type="entry name" value="SUGAR_TRANSPORT_2"/>
    <property type="match status" value="1"/>
</dbReference>
<name>A0A9P0MV53_NEZVI</name>
<evidence type="ECO:0000259" key="11">
    <source>
        <dbReference type="PROSITE" id="PS50850"/>
    </source>
</evidence>
<evidence type="ECO:0000256" key="10">
    <source>
        <dbReference type="SAM" id="Phobius"/>
    </source>
</evidence>
<dbReference type="OrthoDB" id="6612291at2759"/>
<dbReference type="NCBIfam" id="TIGR00879">
    <property type="entry name" value="SP"/>
    <property type="match status" value="1"/>
</dbReference>
<proteinExistence type="inferred from homology"/>
<dbReference type="Proteomes" id="UP001152798">
    <property type="component" value="Chromosome 6"/>
</dbReference>
<dbReference type="Gene3D" id="1.20.1250.20">
    <property type="entry name" value="MFS general substrate transporter like domains"/>
    <property type="match status" value="1"/>
</dbReference>